<evidence type="ECO:0000313" key="3">
    <source>
        <dbReference type="EMBL" id="MCG7940880.1"/>
    </source>
</evidence>
<feature type="transmembrane region" description="Helical" evidence="2">
    <location>
        <begin position="6"/>
        <end position="24"/>
    </location>
</feature>
<keyword evidence="2" id="KW-0472">Membrane</keyword>
<feature type="compositionally biased region" description="Polar residues" evidence="1">
    <location>
        <begin position="83"/>
        <end position="99"/>
    </location>
</feature>
<evidence type="ECO:0000256" key="2">
    <source>
        <dbReference type="SAM" id="Phobius"/>
    </source>
</evidence>
<gene>
    <name evidence="3" type="ORF">JAZ04_18745</name>
</gene>
<dbReference type="EMBL" id="JAEPDI010000015">
    <property type="protein sequence ID" value="MCG7940880.1"/>
    <property type="molecule type" value="Genomic_DNA"/>
</dbReference>
<accession>A0A9E4N2I9</accession>
<sequence>MSRTFASALILSVAMHFLLTWYLGDRLWRYLSEPPSHDRPSLIRITIESPVRTSKPHDNHQRGLMPKQQWTPTPTAESEHHNNTPPLNQQQNSALESKASKITSARILSSSKAISRDLAIDEEQAETIENKNSVSAILDQALNPKREAPNISTLADGTTRVVTEQGYTYCIKPLDDWRIVDPQDDMRVSAFCK</sequence>
<evidence type="ECO:0000256" key="1">
    <source>
        <dbReference type="SAM" id="MobiDB-lite"/>
    </source>
</evidence>
<comment type="caution">
    <text evidence="3">The sequence shown here is derived from an EMBL/GenBank/DDBJ whole genome shotgun (WGS) entry which is preliminary data.</text>
</comment>
<dbReference type="AlphaFoldDB" id="A0A9E4N2I9"/>
<organism evidence="3 4">
    <name type="scientific">Candidatus Thiodiazotropha lotti</name>
    <dbReference type="NCBI Taxonomy" id="2792787"/>
    <lineage>
        <taxon>Bacteria</taxon>
        <taxon>Pseudomonadati</taxon>
        <taxon>Pseudomonadota</taxon>
        <taxon>Gammaproteobacteria</taxon>
        <taxon>Chromatiales</taxon>
        <taxon>Sedimenticolaceae</taxon>
        <taxon>Candidatus Thiodiazotropha</taxon>
    </lineage>
</organism>
<name>A0A9E4N2I9_9GAMM</name>
<proteinExistence type="predicted"/>
<feature type="region of interest" description="Disordered" evidence="1">
    <location>
        <begin position="48"/>
        <end position="99"/>
    </location>
</feature>
<protein>
    <submittedName>
        <fullName evidence="3">Uncharacterized protein</fullName>
    </submittedName>
</protein>
<keyword evidence="2" id="KW-1133">Transmembrane helix</keyword>
<reference evidence="3" key="1">
    <citation type="journal article" date="2021" name="Proc. Natl. Acad. Sci. U.S.A.">
        <title>Global biogeography of chemosynthetic symbionts reveals both localized and globally distributed symbiont groups. .</title>
        <authorList>
            <person name="Osvatic J.T."/>
            <person name="Wilkins L.G.E."/>
            <person name="Leibrecht L."/>
            <person name="Leray M."/>
            <person name="Zauner S."/>
            <person name="Polzin J."/>
            <person name="Camacho Y."/>
            <person name="Gros O."/>
            <person name="van Gils J.A."/>
            <person name="Eisen J.A."/>
            <person name="Petersen J.M."/>
            <person name="Yuen B."/>
        </authorList>
    </citation>
    <scope>NUCLEOTIDE SEQUENCE</scope>
    <source>
        <strain evidence="3">MAGL173</strain>
    </source>
</reference>
<keyword evidence="2" id="KW-0812">Transmembrane</keyword>
<dbReference type="Proteomes" id="UP000886687">
    <property type="component" value="Unassembled WGS sequence"/>
</dbReference>
<evidence type="ECO:0000313" key="4">
    <source>
        <dbReference type="Proteomes" id="UP000886687"/>
    </source>
</evidence>